<accession>A0ABT5HPN3</accession>
<gene>
    <name evidence="3" type="ORF">PQU92_01975</name>
</gene>
<evidence type="ECO:0000259" key="2">
    <source>
        <dbReference type="Pfam" id="PF19762"/>
    </source>
</evidence>
<sequence>MSDFQGILAIIMIFGMPVFIVGIVAYFRAKDRAETQKTVRMAIEKGQTLPPEFLESLQKTGTLKEKTPERDIRSGLILIAVAGGLCVLDFMHGDFMFGGLSGVAAIPGFIGVALLIMGIVGKRKA</sequence>
<keyword evidence="1" id="KW-0472">Membrane</keyword>
<evidence type="ECO:0000256" key="1">
    <source>
        <dbReference type="SAM" id="Phobius"/>
    </source>
</evidence>
<evidence type="ECO:0000313" key="4">
    <source>
        <dbReference type="Proteomes" id="UP001214854"/>
    </source>
</evidence>
<dbReference type="Pfam" id="PF19762">
    <property type="entry name" value="DUF6249"/>
    <property type="match status" value="1"/>
</dbReference>
<organism evidence="3 4">
    <name type="scientific">Asticcacaulis aquaticus</name>
    <dbReference type="NCBI Taxonomy" id="2984212"/>
    <lineage>
        <taxon>Bacteria</taxon>
        <taxon>Pseudomonadati</taxon>
        <taxon>Pseudomonadota</taxon>
        <taxon>Alphaproteobacteria</taxon>
        <taxon>Caulobacterales</taxon>
        <taxon>Caulobacteraceae</taxon>
        <taxon>Asticcacaulis</taxon>
    </lineage>
</organism>
<feature type="transmembrane region" description="Helical" evidence="1">
    <location>
        <begin position="72"/>
        <end position="91"/>
    </location>
</feature>
<protein>
    <submittedName>
        <fullName evidence="3">DUF6249 domain-containing protein</fullName>
    </submittedName>
</protein>
<keyword evidence="1" id="KW-0812">Transmembrane</keyword>
<comment type="caution">
    <text evidence="3">The sequence shown here is derived from an EMBL/GenBank/DDBJ whole genome shotgun (WGS) entry which is preliminary data.</text>
</comment>
<name>A0ABT5HPN3_9CAUL</name>
<dbReference type="Proteomes" id="UP001214854">
    <property type="component" value="Unassembled WGS sequence"/>
</dbReference>
<feature type="transmembrane region" description="Helical" evidence="1">
    <location>
        <begin position="97"/>
        <end position="120"/>
    </location>
</feature>
<evidence type="ECO:0000313" key="3">
    <source>
        <dbReference type="EMBL" id="MDC7682023.1"/>
    </source>
</evidence>
<proteinExistence type="predicted"/>
<feature type="transmembrane region" description="Helical" evidence="1">
    <location>
        <begin position="6"/>
        <end position="27"/>
    </location>
</feature>
<dbReference type="EMBL" id="JAQQKX010000001">
    <property type="protein sequence ID" value="MDC7682023.1"/>
    <property type="molecule type" value="Genomic_DNA"/>
</dbReference>
<keyword evidence="4" id="KW-1185">Reference proteome</keyword>
<dbReference type="InterPro" id="IPR046216">
    <property type="entry name" value="DUF6249"/>
</dbReference>
<reference evidence="3 4" key="1">
    <citation type="submission" date="2023-01" db="EMBL/GenBank/DDBJ databases">
        <title>Novel species of the genus Asticcacaulis isolated from rivers.</title>
        <authorList>
            <person name="Lu H."/>
        </authorList>
    </citation>
    <scope>NUCLEOTIDE SEQUENCE [LARGE SCALE GENOMIC DNA]</scope>
    <source>
        <strain evidence="3 4">BYS171W</strain>
    </source>
</reference>
<keyword evidence="1" id="KW-1133">Transmembrane helix</keyword>
<feature type="domain" description="DUF6249" evidence="2">
    <location>
        <begin position="7"/>
        <end position="120"/>
    </location>
</feature>
<dbReference type="RefSeq" id="WP_272746532.1">
    <property type="nucleotide sequence ID" value="NZ_JAQQKX010000001.1"/>
</dbReference>